<dbReference type="EMBL" id="JAJSOF020000019">
    <property type="protein sequence ID" value="KAJ4437970.1"/>
    <property type="molecule type" value="Genomic_DNA"/>
</dbReference>
<accession>A0ABQ8SWZ6</accession>
<comment type="caution">
    <text evidence="1">The sequence shown here is derived from an EMBL/GenBank/DDBJ whole genome shotgun (WGS) entry which is preliminary data.</text>
</comment>
<dbReference type="Proteomes" id="UP001148838">
    <property type="component" value="Unassembled WGS sequence"/>
</dbReference>
<evidence type="ECO:0000313" key="1">
    <source>
        <dbReference type="EMBL" id="KAJ4437970.1"/>
    </source>
</evidence>
<proteinExistence type="predicted"/>
<keyword evidence="2" id="KW-1185">Reference proteome</keyword>
<reference evidence="1 2" key="1">
    <citation type="journal article" date="2022" name="Allergy">
        <title>Genome assembly and annotation of Periplaneta americana reveal a comprehensive cockroach allergen profile.</title>
        <authorList>
            <person name="Wang L."/>
            <person name="Xiong Q."/>
            <person name="Saelim N."/>
            <person name="Wang L."/>
            <person name="Nong W."/>
            <person name="Wan A.T."/>
            <person name="Shi M."/>
            <person name="Liu X."/>
            <person name="Cao Q."/>
            <person name="Hui J.H.L."/>
            <person name="Sookrung N."/>
            <person name="Leung T.F."/>
            <person name="Tungtrongchitr A."/>
            <person name="Tsui S.K.W."/>
        </authorList>
    </citation>
    <scope>NUCLEOTIDE SEQUENCE [LARGE SCALE GENOMIC DNA]</scope>
    <source>
        <strain evidence="1">PWHHKU_190912</strain>
    </source>
</reference>
<sequence>MRYEANNMADVVDAEILYIVLQYNGELICCNNSRNNHFEHRNKDLKLKRHFVHLDISSNKLRPYRLSSMSCDLFTFLSLHYRTRKTYTVTFNYMTRCDCAVLETSLRFDAMIWCTTKRFIRYDECVLYRHTDHLEKRYDKTCDNGHSSHSKFPA</sequence>
<name>A0ABQ8SWZ6_PERAM</name>
<evidence type="ECO:0000313" key="2">
    <source>
        <dbReference type="Proteomes" id="UP001148838"/>
    </source>
</evidence>
<organism evidence="1 2">
    <name type="scientific">Periplaneta americana</name>
    <name type="common">American cockroach</name>
    <name type="synonym">Blatta americana</name>
    <dbReference type="NCBI Taxonomy" id="6978"/>
    <lineage>
        <taxon>Eukaryota</taxon>
        <taxon>Metazoa</taxon>
        <taxon>Ecdysozoa</taxon>
        <taxon>Arthropoda</taxon>
        <taxon>Hexapoda</taxon>
        <taxon>Insecta</taxon>
        <taxon>Pterygota</taxon>
        <taxon>Neoptera</taxon>
        <taxon>Polyneoptera</taxon>
        <taxon>Dictyoptera</taxon>
        <taxon>Blattodea</taxon>
        <taxon>Blattoidea</taxon>
        <taxon>Blattidae</taxon>
        <taxon>Blattinae</taxon>
        <taxon>Periplaneta</taxon>
    </lineage>
</organism>
<gene>
    <name evidence="1" type="ORF">ANN_13909</name>
</gene>
<protein>
    <submittedName>
        <fullName evidence="1">Uncharacterized protein</fullName>
    </submittedName>
</protein>